<feature type="transmembrane region" description="Helical" evidence="2">
    <location>
        <begin position="154"/>
        <end position="174"/>
    </location>
</feature>
<keyword evidence="4" id="KW-1185">Reference proteome</keyword>
<evidence type="ECO:0000313" key="3">
    <source>
        <dbReference type="EMBL" id="KAG0140782.1"/>
    </source>
</evidence>
<feature type="transmembrane region" description="Helical" evidence="2">
    <location>
        <begin position="44"/>
        <end position="66"/>
    </location>
</feature>
<dbReference type="AlphaFoldDB" id="A0A9P6T697"/>
<comment type="caution">
    <text evidence="3">The sequence shown here is derived from an EMBL/GenBank/DDBJ whole genome shotgun (WGS) entry which is preliminary data.</text>
</comment>
<accession>A0A9P6T697</accession>
<evidence type="ECO:0000256" key="1">
    <source>
        <dbReference type="SAM" id="MobiDB-lite"/>
    </source>
</evidence>
<reference evidence="3" key="1">
    <citation type="submission" date="2013-11" db="EMBL/GenBank/DDBJ databases">
        <title>Genome sequence of the fusiform rust pathogen reveals effectors for host alternation and coevolution with pine.</title>
        <authorList>
            <consortium name="DOE Joint Genome Institute"/>
            <person name="Smith K."/>
            <person name="Pendleton A."/>
            <person name="Kubisiak T."/>
            <person name="Anderson C."/>
            <person name="Salamov A."/>
            <person name="Aerts A."/>
            <person name="Riley R."/>
            <person name="Clum A."/>
            <person name="Lindquist E."/>
            <person name="Ence D."/>
            <person name="Campbell M."/>
            <person name="Kronenberg Z."/>
            <person name="Feau N."/>
            <person name="Dhillon B."/>
            <person name="Hamelin R."/>
            <person name="Burleigh J."/>
            <person name="Smith J."/>
            <person name="Yandell M."/>
            <person name="Nelson C."/>
            <person name="Grigoriev I."/>
            <person name="Davis J."/>
        </authorList>
    </citation>
    <scope>NUCLEOTIDE SEQUENCE</scope>
    <source>
        <strain evidence="3">G11</strain>
    </source>
</reference>
<evidence type="ECO:0000256" key="2">
    <source>
        <dbReference type="SAM" id="Phobius"/>
    </source>
</evidence>
<dbReference type="Proteomes" id="UP000886653">
    <property type="component" value="Unassembled WGS sequence"/>
</dbReference>
<dbReference type="EMBL" id="MU167420">
    <property type="protein sequence ID" value="KAG0140782.1"/>
    <property type="molecule type" value="Genomic_DNA"/>
</dbReference>
<keyword evidence="2" id="KW-1133">Transmembrane helix</keyword>
<feature type="transmembrane region" description="Helical" evidence="2">
    <location>
        <begin position="359"/>
        <end position="385"/>
    </location>
</feature>
<organism evidence="3 4">
    <name type="scientific">Cronartium quercuum f. sp. fusiforme G11</name>
    <dbReference type="NCBI Taxonomy" id="708437"/>
    <lineage>
        <taxon>Eukaryota</taxon>
        <taxon>Fungi</taxon>
        <taxon>Dikarya</taxon>
        <taxon>Basidiomycota</taxon>
        <taxon>Pucciniomycotina</taxon>
        <taxon>Pucciniomycetes</taxon>
        <taxon>Pucciniales</taxon>
        <taxon>Coleosporiaceae</taxon>
        <taxon>Cronartium</taxon>
    </lineage>
</organism>
<proteinExistence type="predicted"/>
<feature type="transmembrane region" description="Helical" evidence="2">
    <location>
        <begin position="86"/>
        <end position="106"/>
    </location>
</feature>
<name>A0A9P6T697_9BASI</name>
<protein>
    <submittedName>
        <fullName evidence="3">Uncharacterized protein</fullName>
    </submittedName>
</protein>
<gene>
    <name evidence="3" type="ORF">CROQUDRAFT_99653</name>
</gene>
<evidence type="ECO:0000313" key="4">
    <source>
        <dbReference type="Proteomes" id="UP000886653"/>
    </source>
</evidence>
<sequence>MSSTTAHHSSFAFPRTAVDWIHLRDFLFTTLLVPKSHRERNTTWAVFSLLGVTAVLYILAVSRALYLKKYYLVKRDSFRRLCPHSCLLISFCDLVYITLLLVNLALQEVHSKEPFPISKLVLDQSWGVWCAMPPVVVQLPKFKISWWHSHGPWIILIFLIGHFLTCLTTAIPLLRHLARIRNLWTVIRFRLDVIVKQAISPEGIAPSPRNFKFESQTLLLVVDLKMAGDLFLKHLRQFSTGVLCFTIVMAAMFFYASITILRALDLQLKLIEEVLHQGSSASYSGREPSDMPMSMRQKAKTKLSELKQNLSWKTVFDLLRTEKLDYDFDRASINQGIIVEQESVILQKASRLRRHWWRIFLQLIVVSLLAVSYCALALCVAANYWKIGDERFLTQIEHKLDEWKIWTWLSGPGIMLATITCVSEFLEEGKDGSEPDVVKPQLEALKDTSPDGSLAPESNSRLHLHSLKY</sequence>
<keyword evidence="2" id="KW-0812">Transmembrane</keyword>
<feature type="region of interest" description="Disordered" evidence="1">
    <location>
        <begin position="446"/>
        <end position="469"/>
    </location>
</feature>
<keyword evidence="2" id="KW-0472">Membrane</keyword>
<feature type="transmembrane region" description="Helical" evidence="2">
    <location>
        <begin position="238"/>
        <end position="261"/>
    </location>
</feature>